<gene>
    <name evidence="1" type="ORF">J5Y10_15585</name>
</gene>
<comment type="caution">
    <text evidence="1">The sequence shown here is derived from an EMBL/GenBank/DDBJ whole genome shotgun (WGS) entry which is preliminary data.</text>
</comment>
<organism evidence="1 2">
    <name type="scientific">Roseomonas indoligenes</name>
    <dbReference type="NCBI Taxonomy" id="2820811"/>
    <lineage>
        <taxon>Bacteria</taxon>
        <taxon>Pseudomonadati</taxon>
        <taxon>Pseudomonadota</taxon>
        <taxon>Alphaproteobacteria</taxon>
        <taxon>Acetobacterales</taxon>
        <taxon>Roseomonadaceae</taxon>
        <taxon>Roseomonas</taxon>
    </lineage>
</organism>
<dbReference type="AlphaFoldDB" id="A0A940MU68"/>
<dbReference type="Proteomes" id="UP000677537">
    <property type="component" value="Unassembled WGS sequence"/>
</dbReference>
<protein>
    <recommendedName>
        <fullName evidence="3">Antifreeze protein</fullName>
    </recommendedName>
</protein>
<keyword evidence="2" id="KW-1185">Reference proteome</keyword>
<sequence length="91" mass="9918">MTDPTRWGLMAWQAGWVFTLRSMDLWAKPDGAGEELTRMALEKQKAFTDGMFAAGRAAMAGAGPEAVMAAAARPAHRRVSANLRTLRRNKG</sequence>
<proteinExistence type="predicted"/>
<name>A0A940MU68_9PROT</name>
<evidence type="ECO:0000313" key="1">
    <source>
        <dbReference type="EMBL" id="MBP0494208.1"/>
    </source>
</evidence>
<evidence type="ECO:0000313" key="2">
    <source>
        <dbReference type="Proteomes" id="UP000677537"/>
    </source>
</evidence>
<evidence type="ECO:0008006" key="3">
    <source>
        <dbReference type="Google" id="ProtNLM"/>
    </source>
</evidence>
<dbReference type="EMBL" id="JAGIZA010000009">
    <property type="protein sequence ID" value="MBP0494208.1"/>
    <property type="molecule type" value="Genomic_DNA"/>
</dbReference>
<dbReference type="RefSeq" id="WP_209374957.1">
    <property type="nucleotide sequence ID" value="NZ_JAGIZA010000009.1"/>
</dbReference>
<reference evidence="1" key="1">
    <citation type="submission" date="2021-03" db="EMBL/GenBank/DDBJ databases">
        <authorList>
            <person name="So Y."/>
        </authorList>
    </citation>
    <scope>NUCLEOTIDE SEQUENCE</scope>
    <source>
        <strain evidence="1">SG15</strain>
    </source>
</reference>
<accession>A0A940MU68</accession>